<dbReference type="Proteomes" id="UP000091820">
    <property type="component" value="Unassembled WGS sequence"/>
</dbReference>
<evidence type="ECO:0000256" key="1">
    <source>
        <dbReference type="ARBA" id="ARBA00022771"/>
    </source>
</evidence>
<feature type="domain" description="RING-type" evidence="5">
    <location>
        <begin position="205"/>
        <end position="246"/>
    </location>
</feature>
<evidence type="ECO:0000256" key="2">
    <source>
        <dbReference type="ARBA" id="ARBA00022833"/>
    </source>
</evidence>
<evidence type="ECO:0000256" key="4">
    <source>
        <dbReference type="SAM" id="MobiDB-lite"/>
    </source>
</evidence>
<dbReference type="SUPFAM" id="SSF57850">
    <property type="entry name" value="RING/U-box"/>
    <property type="match status" value="1"/>
</dbReference>
<dbReference type="EnsemblMetazoa" id="GBRI021137-RA">
    <property type="protein sequence ID" value="GBRI021137-PA"/>
    <property type="gene ID" value="GBRI021137"/>
</dbReference>
<dbReference type="Pfam" id="PF13639">
    <property type="entry name" value="zf-RING_2"/>
    <property type="match status" value="1"/>
</dbReference>
<dbReference type="STRING" id="37001.A0A1A9WIM0"/>
<keyword evidence="7" id="KW-1185">Reference proteome</keyword>
<dbReference type="PANTHER" id="PTHR22765">
    <property type="entry name" value="RING FINGER AND PROTEASE ASSOCIATED DOMAIN-CONTAINING"/>
    <property type="match status" value="1"/>
</dbReference>
<sequence length="253" mass="28699">MSSNESESDNQIDSNLHDASPPTLIQNDGELDRIQVLENNSAPPMIYPSNISTSVEVHSVHTCPSDLNNNNVEQPQQEPCAYCLHSSQRYSIRSAISSTEDHRYARYFSDISHTSEVNNSLPLTMSENSFSLHGGASIQNNSSQLSNASLPGETPNMNDTNVNRFQRMQRYVMSTRNLADFDIAQSHLFPNRLRLTNDSDEDIFCAICLDGIELGSSVIKLPCKHMFHELCITRWFRLRYICPLCRSRCSYIW</sequence>
<keyword evidence="1 3" id="KW-0479">Metal-binding</keyword>
<protein>
    <submittedName>
        <fullName evidence="6">RING-type domain-containing protein</fullName>
    </submittedName>
</protein>
<feature type="region of interest" description="Disordered" evidence="4">
    <location>
        <begin position="1"/>
        <end position="26"/>
    </location>
</feature>
<dbReference type="GO" id="GO:0008270">
    <property type="term" value="F:zinc ion binding"/>
    <property type="evidence" value="ECO:0007669"/>
    <property type="project" value="UniProtKB-KW"/>
</dbReference>
<dbReference type="CDD" id="cd16454">
    <property type="entry name" value="RING-H2_PA-TM-RING"/>
    <property type="match status" value="1"/>
</dbReference>
<reference evidence="6" key="2">
    <citation type="submission" date="2020-05" db="UniProtKB">
        <authorList>
            <consortium name="EnsemblMetazoa"/>
        </authorList>
    </citation>
    <scope>IDENTIFICATION</scope>
    <source>
        <strain evidence="6">IAEA</strain>
    </source>
</reference>
<evidence type="ECO:0000313" key="6">
    <source>
        <dbReference type="EnsemblMetazoa" id="GBRI021137-PA"/>
    </source>
</evidence>
<keyword evidence="2" id="KW-0862">Zinc</keyword>
<dbReference type="InterPro" id="IPR051826">
    <property type="entry name" value="E3_ubiquitin-ligase_domain"/>
</dbReference>
<dbReference type="InterPro" id="IPR001841">
    <property type="entry name" value="Znf_RING"/>
</dbReference>
<accession>A0A1A9WIM0</accession>
<dbReference type="AlphaFoldDB" id="A0A1A9WIM0"/>
<reference evidence="7" key="1">
    <citation type="submission" date="2014-03" db="EMBL/GenBank/DDBJ databases">
        <authorList>
            <person name="Aksoy S."/>
            <person name="Warren W."/>
            <person name="Wilson R.K."/>
        </authorList>
    </citation>
    <scope>NUCLEOTIDE SEQUENCE [LARGE SCALE GENOMIC DNA]</scope>
    <source>
        <strain evidence="7">IAEA</strain>
    </source>
</reference>
<keyword evidence="1 3" id="KW-0863">Zinc-finger</keyword>
<name>A0A1A9WIM0_9MUSC</name>
<evidence type="ECO:0000259" key="5">
    <source>
        <dbReference type="PROSITE" id="PS50089"/>
    </source>
</evidence>
<dbReference type="GO" id="GO:0061630">
    <property type="term" value="F:ubiquitin protein ligase activity"/>
    <property type="evidence" value="ECO:0007669"/>
    <property type="project" value="TreeGrafter"/>
</dbReference>
<dbReference type="VEuPathDB" id="VectorBase:GBRI021137"/>
<dbReference type="GO" id="GO:0006511">
    <property type="term" value="P:ubiquitin-dependent protein catabolic process"/>
    <property type="evidence" value="ECO:0007669"/>
    <property type="project" value="TreeGrafter"/>
</dbReference>
<dbReference type="SMART" id="SM00184">
    <property type="entry name" value="RING"/>
    <property type="match status" value="1"/>
</dbReference>
<organism evidence="6 7">
    <name type="scientific">Glossina brevipalpis</name>
    <dbReference type="NCBI Taxonomy" id="37001"/>
    <lineage>
        <taxon>Eukaryota</taxon>
        <taxon>Metazoa</taxon>
        <taxon>Ecdysozoa</taxon>
        <taxon>Arthropoda</taxon>
        <taxon>Hexapoda</taxon>
        <taxon>Insecta</taxon>
        <taxon>Pterygota</taxon>
        <taxon>Neoptera</taxon>
        <taxon>Endopterygota</taxon>
        <taxon>Diptera</taxon>
        <taxon>Brachycera</taxon>
        <taxon>Muscomorpha</taxon>
        <taxon>Hippoboscoidea</taxon>
        <taxon>Glossinidae</taxon>
        <taxon>Glossina</taxon>
    </lineage>
</organism>
<dbReference type="PANTHER" id="PTHR22765:SF434">
    <property type="entry name" value="GB|AAD18119.1-RELATED"/>
    <property type="match status" value="1"/>
</dbReference>
<feature type="compositionally biased region" description="Acidic residues" evidence="4">
    <location>
        <begin position="1"/>
        <end position="10"/>
    </location>
</feature>
<evidence type="ECO:0000256" key="3">
    <source>
        <dbReference type="PROSITE-ProRule" id="PRU00175"/>
    </source>
</evidence>
<dbReference type="InterPro" id="IPR013083">
    <property type="entry name" value="Znf_RING/FYVE/PHD"/>
</dbReference>
<proteinExistence type="predicted"/>
<dbReference type="PROSITE" id="PS50089">
    <property type="entry name" value="ZF_RING_2"/>
    <property type="match status" value="1"/>
</dbReference>
<evidence type="ECO:0000313" key="7">
    <source>
        <dbReference type="Proteomes" id="UP000091820"/>
    </source>
</evidence>
<dbReference type="Gene3D" id="3.30.40.10">
    <property type="entry name" value="Zinc/RING finger domain, C3HC4 (zinc finger)"/>
    <property type="match status" value="1"/>
</dbReference>